<reference evidence="11 12" key="1">
    <citation type="journal article" date="2014" name="Genome Announc.">
        <title>Complete Genome Sequence of Polychlorinated Biphenyl Degrader Comamonas testosteroni TK102 (NBRC 109938).</title>
        <authorList>
            <person name="Fukuda K."/>
            <person name="Hosoyama A."/>
            <person name="Tsuchikane K."/>
            <person name="Ohji S."/>
            <person name="Yamazoe A."/>
            <person name="Fujita N."/>
            <person name="Shintani M."/>
            <person name="Kimbara K."/>
        </authorList>
    </citation>
    <scope>NUCLEOTIDE SEQUENCE [LARGE SCALE GENOMIC DNA]</scope>
    <source>
        <strain evidence="11">TK102</strain>
    </source>
</reference>
<dbReference type="PANTHER" id="PTHR30251:SF6">
    <property type="entry name" value="FIMBRIAL CHAPERONE YFCS-RELATED"/>
    <property type="match status" value="1"/>
</dbReference>
<dbReference type="InterPro" id="IPR050643">
    <property type="entry name" value="Periplasmic_pilus_chap"/>
</dbReference>
<dbReference type="PANTHER" id="PTHR30251">
    <property type="entry name" value="PILUS ASSEMBLY CHAPERONE"/>
    <property type="match status" value="1"/>
</dbReference>
<proteinExistence type="inferred from homology"/>
<dbReference type="RefSeq" id="WP_043374200.1">
    <property type="nucleotide sequence ID" value="NZ_CP006704.1"/>
</dbReference>
<evidence type="ECO:0000256" key="8">
    <source>
        <dbReference type="SAM" id="SignalP"/>
    </source>
</evidence>
<dbReference type="Proteomes" id="UP000028782">
    <property type="component" value="Chromosome"/>
</dbReference>
<dbReference type="GO" id="GO:0030288">
    <property type="term" value="C:outer membrane-bounded periplasmic space"/>
    <property type="evidence" value="ECO:0007669"/>
    <property type="project" value="InterPro"/>
</dbReference>
<organism evidence="11 12">
    <name type="scientific">Comamonas testosteroni TK102</name>
    <dbReference type="NCBI Taxonomy" id="1392005"/>
    <lineage>
        <taxon>Bacteria</taxon>
        <taxon>Pseudomonadati</taxon>
        <taxon>Pseudomonadota</taxon>
        <taxon>Betaproteobacteria</taxon>
        <taxon>Burkholderiales</taxon>
        <taxon>Comamonadaceae</taxon>
        <taxon>Comamonas</taxon>
    </lineage>
</organism>
<dbReference type="Pfam" id="PF02753">
    <property type="entry name" value="PapD_C"/>
    <property type="match status" value="1"/>
</dbReference>
<name>A0A076PU05_COMTE</name>
<dbReference type="PROSITE" id="PS00635">
    <property type="entry name" value="PILI_CHAPERONE"/>
    <property type="match status" value="1"/>
</dbReference>
<evidence type="ECO:0000256" key="7">
    <source>
        <dbReference type="RuleBase" id="RU003918"/>
    </source>
</evidence>
<keyword evidence="4 8" id="KW-0732">Signal</keyword>
<keyword evidence="3" id="KW-1029">Fimbrium biogenesis</keyword>
<evidence type="ECO:0000256" key="2">
    <source>
        <dbReference type="ARBA" id="ARBA00007399"/>
    </source>
</evidence>
<dbReference type="AlphaFoldDB" id="A0A076PU05"/>
<protein>
    <submittedName>
        <fullName evidence="11">Fimbrial protein StfD</fullName>
    </submittedName>
</protein>
<evidence type="ECO:0000256" key="3">
    <source>
        <dbReference type="ARBA" id="ARBA00022558"/>
    </source>
</evidence>
<dbReference type="Pfam" id="PF00345">
    <property type="entry name" value="PapD_N"/>
    <property type="match status" value="1"/>
</dbReference>
<comment type="subcellular location">
    <subcellularLocation>
        <location evidence="1 7">Periplasm</location>
    </subcellularLocation>
</comment>
<dbReference type="Gene3D" id="2.60.40.10">
    <property type="entry name" value="Immunoglobulins"/>
    <property type="match status" value="2"/>
</dbReference>
<feature type="domain" description="Pili assembly chaperone N-terminal" evidence="9">
    <location>
        <begin position="28"/>
        <end position="148"/>
    </location>
</feature>
<keyword evidence="6 7" id="KW-0143">Chaperone</keyword>
<evidence type="ECO:0000313" key="12">
    <source>
        <dbReference type="Proteomes" id="UP000028782"/>
    </source>
</evidence>
<evidence type="ECO:0000256" key="1">
    <source>
        <dbReference type="ARBA" id="ARBA00004418"/>
    </source>
</evidence>
<dbReference type="KEGG" id="ctes:O987_20260"/>
<keyword evidence="5" id="KW-0574">Periplasm</keyword>
<dbReference type="HOGENOM" id="CLU_070768_5_1_4"/>
<evidence type="ECO:0000313" key="11">
    <source>
        <dbReference type="EMBL" id="AIJ48146.1"/>
    </source>
</evidence>
<evidence type="ECO:0000259" key="9">
    <source>
        <dbReference type="Pfam" id="PF00345"/>
    </source>
</evidence>
<dbReference type="InterPro" id="IPR016147">
    <property type="entry name" value="Pili_assmbl_chaperone_N"/>
</dbReference>
<feature type="domain" description="Pili assembly chaperone C-terminal" evidence="10">
    <location>
        <begin position="175"/>
        <end position="236"/>
    </location>
</feature>
<dbReference type="GO" id="GO:0071555">
    <property type="term" value="P:cell wall organization"/>
    <property type="evidence" value="ECO:0007669"/>
    <property type="project" value="InterPro"/>
</dbReference>
<evidence type="ECO:0000256" key="5">
    <source>
        <dbReference type="ARBA" id="ARBA00022764"/>
    </source>
</evidence>
<gene>
    <name evidence="11" type="ORF">O987_20260</name>
</gene>
<accession>A0A076PU05</accession>
<dbReference type="InterPro" id="IPR001829">
    <property type="entry name" value="Pili_assmbl_chaperone_bac"/>
</dbReference>
<dbReference type="InterPro" id="IPR013783">
    <property type="entry name" value="Ig-like_fold"/>
</dbReference>
<dbReference type="InterPro" id="IPR018046">
    <property type="entry name" value="Pili_assmbl_chaperone_CS"/>
</dbReference>
<dbReference type="InterPro" id="IPR008962">
    <property type="entry name" value="PapD-like_sf"/>
</dbReference>
<sequence>MNSKILSAVRVALGMMIAISFAPANAAISLDRTRLVYPANEKSVSLVVMNKNDKLPYLAQGWLEDESGTKLEGAKAAFAVLPPLQRVEPSEQTQVKVQALPAAQELPKDRESVFYFNLREIPPKSDKENALQIALQTRIKMFYRPADLAAAAAKLQATPFQEQITLKKQAKGYTIHNPTPYYVTIIGASNKKGGDSVEGFESLMVSPKSSADLKANMQALGANPVLSYVNDFGGQVALVFDCDGEDCKVNTEKSKD</sequence>
<evidence type="ECO:0000256" key="4">
    <source>
        <dbReference type="ARBA" id="ARBA00022729"/>
    </source>
</evidence>
<dbReference type="EMBL" id="CP006704">
    <property type="protein sequence ID" value="AIJ48146.1"/>
    <property type="molecule type" value="Genomic_DNA"/>
</dbReference>
<evidence type="ECO:0000256" key="6">
    <source>
        <dbReference type="ARBA" id="ARBA00023186"/>
    </source>
</evidence>
<feature type="signal peptide" evidence="8">
    <location>
        <begin position="1"/>
        <end position="26"/>
    </location>
</feature>
<dbReference type="PRINTS" id="PR00969">
    <property type="entry name" value="CHAPERONPILI"/>
</dbReference>
<dbReference type="SUPFAM" id="SSF49584">
    <property type="entry name" value="Periplasmic chaperone C-domain"/>
    <property type="match status" value="1"/>
</dbReference>
<evidence type="ECO:0000259" key="10">
    <source>
        <dbReference type="Pfam" id="PF02753"/>
    </source>
</evidence>
<comment type="similarity">
    <text evidence="2 7">Belongs to the periplasmic pilus chaperone family.</text>
</comment>
<dbReference type="InterPro" id="IPR016148">
    <property type="entry name" value="Pili_assmbl_chaperone_C"/>
</dbReference>
<dbReference type="FunFam" id="2.60.40.10:FF:000458">
    <property type="entry name" value="Molecular chaperone FimC"/>
    <property type="match status" value="1"/>
</dbReference>
<dbReference type="SUPFAM" id="SSF49354">
    <property type="entry name" value="PapD-like"/>
    <property type="match status" value="1"/>
</dbReference>
<dbReference type="InterPro" id="IPR036316">
    <property type="entry name" value="Pili_assmbl_chap_C_dom_sf"/>
</dbReference>
<feature type="chain" id="PRO_5001716073" evidence="8">
    <location>
        <begin position="27"/>
        <end position="256"/>
    </location>
</feature>